<dbReference type="STRING" id="1859457.BET10_07980"/>
<name>A0A1S1N102_9GAMM</name>
<dbReference type="GO" id="GO:0003677">
    <property type="term" value="F:DNA binding"/>
    <property type="evidence" value="ECO:0007669"/>
    <property type="project" value="UniProtKB-KW"/>
</dbReference>
<gene>
    <name evidence="1" type="ORF">BET10_07980</name>
</gene>
<dbReference type="Pfam" id="PF08822">
    <property type="entry name" value="DUF1804"/>
    <property type="match status" value="1"/>
</dbReference>
<dbReference type="AlphaFoldDB" id="A0A1S1N102"/>
<accession>A0A1S1N102</accession>
<evidence type="ECO:0000313" key="1">
    <source>
        <dbReference type="EMBL" id="OHU91728.1"/>
    </source>
</evidence>
<dbReference type="Proteomes" id="UP000179786">
    <property type="component" value="Unassembled WGS sequence"/>
</dbReference>
<keyword evidence="2" id="KW-1185">Reference proteome</keyword>
<sequence>MAHSLDIKNAVRHSYVNELLALSVAAIKHSVADGTARRWKAEAKADGDDWDLARAAARKSVGPAGEFTQDFIEEFTIQINETFNLLKQQSDELTLEQRLKALNSLNDMMYKVMKNSGGNKRLEKRAIAAEVIKKLAQFVSSHHPEFAEALVQILHAFGPRLDKELDD</sequence>
<evidence type="ECO:0000313" key="2">
    <source>
        <dbReference type="Proteomes" id="UP000179786"/>
    </source>
</evidence>
<dbReference type="EMBL" id="MKJU01000024">
    <property type="protein sequence ID" value="OHU91728.1"/>
    <property type="molecule type" value="Genomic_DNA"/>
</dbReference>
<dbReference type="InterPro" id="IPR014926">
    <property type="entry name" value="Phage_D3112_Orf24"/>
</dbReference>
<reference evidence="1 2" key="1">
    <citation type="submission" date="2016-09" db="EMBL/GenBank/DDBJ databases">
        <title>Pseudoalteromonas amylolytica sp. nov., isolated from the surface seawater.</title>
        <authorList>
            <person name="Wu Y.-H."/>
            <person name="Cheng H."/>
            <person name="Jin X.-B."/>
            <person name="Wang C.-S."/>
            <person name="Xu X.-W."/>
        </authorList>
    </citation>
    <scope>NUCLEOTIDE SEQUENCE [LARGE SCALE GENOMIC DNA]</scope>
    <source>
        <strain evidence="1 2">JW1</strain>
    </source>
</reference>
<comment type="caution">
    <text evidence="1">The sequence shown here is derived from an EMBL/GenBank/DDBJ whole genome shotgun (WGS) entry which is preliminary data.</text>
</comment>
<protein>
    <submittedName>
        <fullName evidence="1">DNA-binding protein</fullName>
    </submittedName>
</protein>
<dbReference type="RefSeq" id="WP_070984076.1">
    <property type="nucleotide sequence ID" value="NZ_MKJU01000024.1"/>
</dbReference>
<dbReference type="OrthoDB" id="5676847at2"/>
<keyword evidence="1" id="KW-0238">DNA-binding</keyword>
<proteinExistence type="predicted"/>
<organism evidence="1 2">
    <name type="scientific">Pseudoalteromonas amylolytica</name>
    <dbReference type="NCBI Taxonomy" id="1859457"/>
    <lineage>
        <taxon>Bacteria</taxon>
        <taxon>Pseudomonadati</taxon>
        <taxon>Pseudomonadota</taxon>
        <taxon>Gammaproteobacteria</taxon>
        <taxon>Alteromonadales</taxon>
        <taxon>Pseudoalteromonadaceae</taxon>
        <taxon>Pseudoalteromonas</taxon>
    </lineage>
</organism>